<dbReference type="AlphaFoldDB" id="K1WU76"/>
<dbReference type="PANTHER" id="PTHR48174">
    <property type="entry name" value="DUF946 FAMILY PROTEIN"/>
    <property type="match status" value="1"/>
</dbReference>
<dbReference type="PANTHER" id="PTHR48174:SF5">
    <property type="entry name" value="VACUOLAR PROTEIN SORTING-ASSOCIATED PROTEIN 62"/>
    <property type="match status" value="1"/>
</dbReference>
<dbReference type="eggNOG" id="ENOG502R5A8">
    <property type="taxonomic scope" value="Eukaryota"/>
</dbReference>
<keyword evidence="1" id="KW-1133">Transmembrane helix</keyword>
<dbReference type="Proteomes" id="UP000006753">
    <property type="component" value="Unassembled WGS sequence"/>
</dbReference>
<dbReference type="GeneID" id="18756238"/>
<dbReference type="FunCoup" id="K1WU76">
    <property type="interactions" value="16"/>
</dbReference>
<dbReference type="InterPro" id="IPR009291">
    <property type="entry name" value="Vps62"/>
</dbReference>
<dbReference type="InParanoid" id="K1WU76"/>
<organism evidence="2 3">
    <name type="scientific">Marssonina brunnea f. sp. multigermtubi (strain MB_m1)</name>
    <name type="common">Marssonina leaf spot fungus</name>
    <dbReference type="NCBI Taxonomy" id="1072389"/>
    <lineage>
        <taxon>Eukaryota</taxon>
        <taxon>Fungi</taxon>
        <taxon>Dikarya</taxon>
        <taxon>Ascomycota</taxon>
        <taxon>Pezizomycotina</taxon>
        <taxon>Leotiomycetes</taxon>
        <taxon>Helotiales</taxon>
        <taxon>Drepanopezizaceae</taxon>
        <taxon>Drepanopeziza</taxon>
    </lineage>
</organism>
<dbReference type="HOGENOM" id="CLU_024079_0_1_1"/>
<keyword evidence="1" id="KW-0472">Membrane</keyword>
<name>K1WU76_MARBU</name>
<protein>
    <submittedName>
        <fullName evidence="2">Vacuolar protein sorting-associated protein 62</fullName>
    </submittedName>
</protein>
<dbReference type="EMBL" id="JH921428">
    <property type="protein sequence ID" value="EKD21190.1"/>
    <property type="molecule type" value="Genomic_DNA"/>
</dbReference>
<proteinExistence type="predicted"/>
<evidence type="ECO:0000256" key="1">
    <source>
        <dbReference type="SAM" id="Phobius"/>
    </source>
</evidence>
<dbReference type="KEGG" id="mbe:MBM_00303"/>
<evidence type="ECO:0000313" key="2">
    <source>
        <dbReference type="EMBL" id="EKD21190.1"/>
    </source>
</evidence>
<dbReference type="OMA" id="FNEGPNI"/>
<reference evidence="2 3" key="1">
    <citation type="journal article" date="2012" name="BMC Genomics">
        <title>Sequencing the genome of Marssonina brunnea reveals fungus-poplar co-evolution.</title>
        <authorList>
            <person name="Zhu S."/>
            <person name="Cao Y.-Z."/>
            <person name="Jiang C."/>
            <person name="Tan B.-Y."/>
            <person name="Wang Z."/>
            <person name="Feng S."/>
            <person name="Zhang L."/>
            <person name="Su X.-H."/>
            <person name="Brejova B."/>
            <person name="Vinar T."/>
            <person name="Xu M."/>
            <person name="Wang M.-X."/>
            <person name="Zhang S.-G."/>
            <person name="Huang M.-R."/>
            <person name="Wu R."/>
            <person name="Zhou Y."/>
        </authorList>
    </citation>
    <scope>NUCLEOTIDE SEQUENCE [LARGE SCALE GENOMIC DNA]</scope>
    <source>
        <strain evidence="2 3">MB_m1</strain>
    </source>
</reference>
<keyword evidence="3" id="KW-1185">Reference proteome</keyword>
<feature type="transmembrane region" description="Helical" evidence="1">
    <location>
        <begin position="57"/>
        <end position="76"/>
    </location>
</feature>
<evidence type="ECO:0000313" key="3">
    <source>
        <dbReference type="Proteomes" id="UP000006753"/>
    </source>
</evidence>
<gene>
    <name evidence="2" type="ORF">MBM_00303</name>
</gene>
<dbReference type="Pfam" id="PF06101">
    <property type="entry name" value="Vps62"/>
    <property type="match status" value="1"/>
</dbReference>
<dbReference type="RefSeq" id="XP_007288192.1">
    <property type="nucleotide sequence ID" value="XM_007288130.1"/>
</dbReference>
<accession>K1WU76</accession>
<keyword evidence="1" id="KW-0812">Transmembrane</keyword>
<dbReference type="OrthoDB" id="188042at2759"/>
<sequence>MNGRGNEAQDDVELSDLEHDAFLPGAIPSKARVASRGVLIRYLPPRLRVFLENISKVRVVLAVVVLFVLALSVAVYRHGDEQIAYKIPGESLALRAELAKSLDGTAIPDYVLEYAPYVFMHSEDPYNPSDMQKHIENTFPAINSTAVSDAPKPLNLDNLNDLNTLGGEKIFLTSTEGLVKYPGFLKGQSPDPKTLASTGAKSTVIIVADKGNGLVDAFYMYFYTFNDGPSALGHQVGNHLGDWEHNMVRFQNGTPTAVWYSQHEFGFAFTYSAVRKIGKRPVSFSAKGSHANYAVAGNIDLHSTNGFIPAHIAYDRTQQGKLWDPTLEAYYYTLDVTEKKFTAAIEGTPVNYLYFEGHWGDDRLPLESEGQEEFHGYIKWVGGPKGPLDKYLDRLDVCLPTRECVVRDSI</sequence>